<evidence type="ECO:0000256" key="4">
    <source>
        <dbReference type="ARBA" id="ARBA00022679"/>
    </source>
</evidence>
<dbReference type="PANTHER" id="PTHR45436:SF5">
    <property type="entry name" value="SENSOR HISTIDINE KINASE TRCS"/>
    <property type="match status" value="1"/>
</dbReference>
<evidence type="ECO:0000256" key="3">
    <source>
        <dbReference type="ARBA" id="ARBA00022553"/>
    </source>
</evidence>
<evidence type="ECO:0000256" key="5">
    <source>
        <dbReference type="ARBA" id="ARBA00022777"/>
    </source>
</evidence>
<dbReference type="PANTHER" id="PTHR45436">
    <property type="entry name" value="SENSOR HISTIDINE KINASE YKOH"/>
    <property type="match status" value="1"/>
</dbReference>
<dbReference type="Gene3D" id="3.30.565.10">
    <property type="entry name" value="Histidine kinase-like ATPase, C-terminal domain"/>
    <property type="match status" value="1"/>
</dbReference>
<evidence type="ECO:0000256" key="2">
    <source>
        <dbReference type="ARBA" id="ARBA00012438"/>
    </source>
</evidence>
<dbReference type="EC" id="2.7.13.3" evidence="2"/>
<evidence type="ECO:0000256" key="1">
    <source>
        <dbReference type="ARBA" id="ARBA00000085"/>
    </source>
</evidence>
<keyword evidence="4" id="KW-0808">Transferase</keyword>
<evidence type="ECO:0000259" key="7">
    <source>
        <dbReference type="Pfam" id="PF02518"/>
    </source>
</evidence>
<keyword evidence="5 8" id="KW-0418">Kinase</keyword>
<dbReference type="EMBL" id="JANCPR020000018">
    <property type="protein sequence ID" value="MDJ1134113.1"/>
    <property type="molecule type" value="Genomic_DNA"/>
</dbReference>
<feature type="compositionally biased region" description="Low complexity" evidence="6">
    <location>
        <begin position="468"/>
        <end position="480"/>
    </location>
</feature>
<reference evidence="8 9" key="1">
    <citation type="submission" date="2023-05" db="EMBL/GenBank/DDBJ databases">
        <title>Streptantibioticus silvisoli sp. nov., acidotolerant actinomycetes 1 from pine litter.</title>
        <authorList>
            <person name="Swiecimska M."/>
            <person name="Golinska P."/>
            <person name="Sangal V."/>
            <person name="Wachnowicz B."/>
            <person name="Goodfellow M."/>
        </authorList>
    </citation>
    <scope>NUCLEOTIDE SEQUENCE [LARGE SCALE GENOMIC DNA]</scope>
    <source>
        <strain evidence="8 9">DSM 42109</strain>
    </source>
</reference>
<dbReference type="InterPro" id="IPR050428">
    <property type="entry name" value="TCS_sensor_his_kinase"/>
</dbReference>
<keyword evidence="9" id="KW-1185">Reference proteome</keyword>
<organism evidence="8 9">
    <name type="scientific">Streptomyces iconiensis</name>
    <dbReference type="NCBI Taxonomy" id="1384038"/>
    <lineage>
        <taxon>Bacteria</taxon>
        <taxon>Bacillati</taxon>
        <taxon>Actinomycetota</taxon>
        <taxon>Actinomycetes</taxon>
        <taxon>Kitasatosporales</taxon>
        <taxon>Streptomycetaceae</taxon>
        <taxon>Streptomyces</taxon>
    </lineage>
</organism>
<sequence>MTEIPVVLTVLLSVGTAAALVLGLALARSHQKTKRSRQRTTALEAELRTAAHHHAALTTRVQATEAEVRHLAGARVPDLAASLAHSHVPVRGPLDPAIAGSALEEAFNSVLAQVDDAVVKERVRVDAAAQAAMRGASTTIQALLYQLQSLLQTMQEKHDDPFIAEDLLAADFLNEQALRRVQSTAVVCGAWPGLTRENSHLADIVVGAMSRLTGYERVQVTNQLRDPVGVVARAVEPVAVVLTELIANALHYSHPELPVAVTLQQGNKGASVIIDDAGVGMHTEELQQAARLMAGADTLLLTELGDPPRTGFAVVGQLVRQYGFTTYVEASPYGGVRAIVHIPGDPLLTLLDEAEQPMSAMAPLPAASGSHRPPLPGRASTQHPPVSQDLRARQDLPGTADARAGDPFAEPSDAGAEADDTELPRRRRRRSQNAPERDPAAAGHPQQPYDATGPYDAAAPYDAVGPHATAAEGASASPEESAQRWAAFQQGTASGRAAAEAEAPSESGATDPSGPPSPADPRSAEGNTRA</sequence>
<dbReference type="SUPFAM" id="SSF55874">
    <property type="entry name" value="ATPase domain of HSP90 chaperone/DNA topoisomerase II/histidine kinase"/>
    <property type="match status" value="1"/>
</dbReference>
<feature type="compositionally biased region" description="Low complexity" evidence="6">
    <location>
        <begin position="491"/>
        <end position="509"/>
    </location>
</feature>
<evidence type="ECO:0000256" key="6">
    <source>
        <dbReference type="SAM" id="MobiDB-lite"/>
    </source>
</evidence>
<dbReference type="Pfam" id="PF02518">
    <property type="entry name" value="HATPase_c"/>
    <property type="match status" value="1"/>
</dbReference>
<evidence type="ECO:0000313" key="9">
    <source>
        <dbReference type="Proteomes" id="UP001214441"/>
    </source>
</evidence>
<dbReference type="GO" id="GO:0016301">
    <property type="term" value="F:kinase activity"/>
    <property type="evidence" value="ECO:0007669"/>
    <property type="project" value="UniProtKB-KW"/>
</dbReference>
<dbReference type="Proteomes" id="UP001214441">
    <property type="component" value="Unassembled WGS sequence"/>
</dbReference>
<dbReference type="RefSeq" id="WP_274046140.1">
    <property type="nucleotide sequence ID" value="NZ_JANCPR020000018.1"/>
</dbReference>
<accession>A0ABT7A0F7</accession>
<comment type="catalytic activity">
    <reaction evidence="1">
        <text>ATP + protein L-histidine = ADP + protein N-phospho-L-histidine.</text>
        <dbReference type="EC" id="2.7.13.3"/>
    </reaction>
</comment>
<evidence type="ECO:0000313" key="8">
    <source>
        <dbReference type="EMBL" id="MDJ1134113.1"/>
    </source>
</evidence>
<dbReference type="InterPro" id="IPR003594">
    <property type="entry name" value="HATPase_dom"/>
</dbReference>
<feature type="region of interest" description="Disordered" evidence="6">
    <location>
        <begin position="363"/>
        <end position="530"/>
    </location>
</feature>
<dbReference type="InterPro" id="IPR036890">
    <property type="entry name" value="HATPase_C_sf"/>
</dbReference>
<comment type="caution">
    <text evidence="8">The sequence shown here is derived from an EMBL/GenBank/DDBJ whole genome shotgun (WGS) entry which is preliminary data.</text>
</comment>
<gene>
    <name evidence="8" type="ORF">NMN56_019480</name>
</gene>
<proteinExistence type="predicted"/>
<feature type="domain" description="Histidine kinase/HSP90-like ATPase" evidence="7">
    <location>
        <begin position="239"/>
        <end position="343"/>
    </location>
</feature>
<keyword evidence="3" id="KW-0597">Phosphoprotein</keyword>
<protein>
    <recommendedName>
        <fullName evidence="2">histidine kinase</fullName>
        <ecNumber evidence="2">2.7.13.3</ecNumber>
    </recommendedName>
</protein>
<name>A0ABT7A0F7_9ACTN</name>